<proteinExistence type="predicted"/>
<evidence type="ECO:0000313" key="1">
    <source>
        <dbReference type="EMBL" id="KAI4297427.1"/>
    </source>
</evidence>
<organism evidence="1 2">
    <name type="scientific">Bauhinia variegata</name>
    <name type="common">Purple orchid tree</name>
    <name type="synonym">Phanera variegata</name>
    <dbReference type="NCBI Taxonomy" id="167791"/>
    <lineage>
        <taxon>Eukaryota</taxon>
        <taxon>Viridiplantae</taxon>
        <taxon>Streptophyta</taxon>
        <taxon>Embryophyta</taxon>
        <taxon>Tracheophyta</taxon>
        <taxon>Spermatophyta</taxon>
        <taxon>Magnoliopsida</taxon>
        <taxon>eudicotyledons</taxon>
        <taxon>Gunneridae</taxon>
        <taxon>Pentapetalae</taxon>
        <taxon>rosids</taxon>
        <taxon>fabids</taxon>
        <taxon>Fabales</taxon>
        <taxon>Fabaceae</taxon>
        <taxon>Cercidoideae</taxon>
        <taxon>Cercideae</taxon>
        <taxon>Bauhiniinae</taxon>
        <taxon>Bauhinia</taxon>
    </lineage>
</organism>
<sequence length="164" mass="18508">MVWIIFVYFEFFHNAGSAGLSFRQFCNLNSFQVKFILGFSVFMVLSVPQSFNEHTAFKGYGLVHKRARWFNDMINVPFSSEPFGAGLLLLALFLDSHYTRKITKQGKTEACTDGTDSVPSKQIQGRTVFGLLFMLFGRGGVFKKVGSETPNRLDYGFSKKISSL</sequence>
<gene>
    <name evidence="1" type="ORF">L6164_037319</name>
</gene>
<evidence type="ECO:0000313" key="2">
    <source>
        <dbReference type="Proteomes" id="UP000828941"/>
    </source>
</evidence>
<dbReference type="Proteomes" id="UP000828941">
    <property type="component" value="Chromosome 14"/>
</dbReference>
<accession>A0ACB9KJS9</accession>
<dbReference type="EMBL" id="CM039439">
    <property type="protein sequence ID" value="KAI4297427.1"/>
    <property type="molecule type" value="Genomic_DNA"/>
</dbReference>
<protein>
    <submittedName>
        <fullName evidence="1">Uncharacterized protein</fullName>
    </submittedName>
</protein>
<comment type="caution">
    <text evidence="1">The sequence shown here is derived from an EMBL/GenBank/DDBJ whole genome shotgun (WGS) entry which is preliminary data.</text>
</comment>
<keyword evidence="2" id="KW-1185">Reference proteome</keyword>
<reference evidence="1 2" key="1">
    <citation type="journal article" date="2022" name="DNA Res.">
        <title>Chromosomal-level genome assembly of the orchid tree Bauhinia variegata (Leguminosae; Cercidoideae) supports the allotetraploid origin hypothesis of Bauhinia.</title>
        <authorList>
            <person name="Zhong Y."/>
            <person name="Chen Y."/>
            <person name="Zheng D."/>
            <person name="Pang J."/>
            <person name="Liu Y."/>
            <person name="Luo S."/>
            <person name="Meng S."/>
            <person name="Qian L."/>
            <person name="Wei D."/>
            <person name="Dai S."/>
            <person name="Zhou R."/>
        </authorList>
    </citation>
    <scope>NUCLEOTIDE SEQUENCE [LARGE SCALE GENOMIC DNA]</scope>
    <source>
        <strain evidence="1">BV-YZ2020</strain>
    </source>
</reference>
<name>A0ACB9KJS9_BAUVA</name>